<evidence type="ECO:0000313" key="3">
    <source>
        <dbReference type="Proteomes" id="UP000325302"/>
    </source>
</evidence>
<keyword evidence="1" id="KW-0812">Transmembrane</keyword>
<accession>A0A5A9W1W4</accession>
<feature type="transmembrane region" description="Helical" evidence="1">
    <location>
        <begin position="53"/>
        <end position="72"/>
    </location>
</feature>
<feature type="transmembrane region" description="Helical" evidence="1">
    <location>
        <begin position="148"/>
        <end position="169"/>
    </location>
</feature>
<sequence length="214" mass="23664">MPTTHPDYRHLIACNECDLLLHRPVIRISQTARCPRCQSVLISARANSIERSLALACAGLILILPANLYPLLTLELLGQSRSETIFSSAMALFQDGLWGVSLLVLLFTILVPICKLCLLFWVSLGLQMRWSLPGLSFALRSYLHLDEWGMLEVYLVGVLVSVVKLAAMASLEPGPGLFCLAALILVTTLSSSMLDKDLFWARIEALQEPDQDGR</sequence>
<dbReference type="EMBL" id="SMRS01000005">
    <property type="protein sequence ID" value="KAA0874716.1"/>
    <property type="molecule type" value="Genomic_DNA"/>
</dbReference>
<organism evidence="2 3">
    <name type="scientific">Nitrincola tapanii</name>
    <dbReference type="NCBI Taxonomy" id="1708751"/>
    <lineage>
        <taxon>Bacteria</taxon>
        <taxon>Pseudomonadati</taxon>
        <taxon>Pseudomonadota</taxon>
        <taxon>Gammaproteobacteria</taxon>
        <taxon>Oceanospirillales</taxon>
        <taxon>Oceanospirillaceae</taxon>
        <taxon>Nitrincola</taxon>
    </lineage>
</organism>
<reference evidence="2 3" key="1">
    <citation type="submission" date="2019-03" db="EMBL/GenBank/DDBJ databases">
        <title>Nitrincola sp. nov. isolated from an Indian soda lake.</title>
        <authorList>
            <person name="Joshi A."/>
            <person name="Thite S.V."/>
            <person name="Joseph N."/>
            <person name="Dhotre D."/>
            <person name="Moorthy M."/>
            <person name="Shouche Y.S."/>
        </authorList>
    </citation>
    <scope>NUCLEOTIDE SEQUENCE [LARGE SCALE GENOMIC DNA]</scope>
    <source>
        <strain evidence="2 3">MEB193</strain>
    </source>
</reference>
<comment type="caution">
    <text evidence="2">The sequence shown here is derived from an EMBL/GenBank/DDBJ whole genome shotgun (WGS) entry which is preliminary data.</text>
</comment>
<dbReference type="InterPro" id="IPR007498">
    <property type="entry name" value="PqiA-like"/>
</dbReference>
<proteinExistence type="predicted"/>
<dbReference type="Proteomes" id="UP000325302">
    <property type="component" value="Unassembled WGS sequence"/>
</dbReference>
<gene>
    <name evidence="2" type="ORF">E1H14_07825</name>
</gene>
<feature type="transmembrane region" description="Helical" evidence="1">
    <location>
        <begin position="175"/>
        <end position="194"/>
    </location>
</feature>
<keyword evidence="1" id="KW-1133">Transmembrane helix</keyword>
<keyword evidence="3" id="KW-1185">Reference proteome</keyword>
<evidence type="ECO:0000313" key="2">
    <source>
        <dbReference type="EMBL" id="KAA0874716.1"/>
    </source>
</evidence>
<evidence type="ECO:0000256" key="1">
    <source>
        <dbReference type="SAM" id="Phobius"/>
    </source>
</evidence>
<dbReference type="AlphaFoldDB" id="A0A5A9W1W4"/>
<feature type="transmembrane region" description="Helical" evidence="1">
    <location>
        <begin position="97"/>
        <end position="127"/>
    </location>
</feature>
<name>A0A5A9W1W4_9GAMM</name>
<protein>
    <submittedName>
        <fullName evidence="2">Paraquat-inducible protein A</fullName>
    </submittedName>
</protein>
<keyword evidence="1" id="KW-0472">Membrane</keyword>
<dbReference type="RefSeq" id="WP_149390896.1">
    <property type="nucleotide sequence ID" value="NZ_SMRS01000005.1"/>
</dbReference>
<dbReference type="OrthoDB" id="5291921at2"/>
<dbReference type="Pfam" id="PF04403">
    <property type="entry name" value="PqiA"/>
    <property type="match status" value="1"/>
</dbReference>